<accession>A0A6J5KTL5</accession>
<sequence length="50" mass="5874">MEFGILNDYKITKGFDKLLSLKERDGYLQVIEKLTKTKLIVKDNKVLIIF</sequence>
<organism evidence="1">
    <name type="scientific">uncultured Caudovirales phage</name>
    <dbReference type="NCBI Taxonomy" id="2100421"/>
    <lineage>
        <taxon>Viruses</taxon>
        <taxon>Duplodnaviria</taxon>
        <taxon>Heunggongvirae</taxon>
        <taxon>Uroviricota</taxon>
        <taxon>Caudoviricetes</taxon>
        <taxon>Peduoviridae</taxon>
        <taxon>Maltschvirus</taxon>
        <taxon>Maltschvirus maltsch</taxon>
    </lineage>
</organism>
<evidence type="ECO:0000313" key="1">
    <source>
        <dbReference type="EMBL" id="CAB4125828.1"/>
    </source>
</evidence>
<protein>
    <submittedName>
        <fullName evidence="1">Uncharacterized protein</fullName>
    </submittedName>
</protein>
<dbReference type="EMBL" id="LR796188">
    <property type="protein sequence ID" value="CAB4125828.1"/>
    <property type="molecule type" value="Genomic_DNA"/>
</dbReference>
<reference evidence="1" key="1">
    <citation type="submission" date="2020-04" db="EMBL/GenBank/DDBJ databases">
        <authorList>
            <person name="Chiriac C."/>
            <person name="Salcher M."/>
            <person name="Ghai R."/>
            <person name="Kavagutti S V."/>
        </authorList>
    </citation>
    <scope>NUCLEOTIDE SEQUENCE</scope>
</reference>
<proteinExistence type="predicted"/>
<name>A0A6J5KTL5_9CAUD</name>
<gene>
    <name evidence="1" type="ORF">UFOVP54_245</name>
</gene>